<comment type="caution">
    <text evidence="14">The sequence shown here is derived from an EMBL/GenBank/DDBJ whole genome shotgun (WGS) entry which is preliminary data.</text>
</comment>
<comment type="similarity">
    <text evidence="2">Belongs to the NFX1 family.</text>
</comment>
<dbReference type="SMART" id="SM00438">
    <property type="entry name" value="ZnF_NFX"/>
    <property type="match status" value="9"/>
</dbReference>
<dbReference type="PROSITE" id="PS50089">
    <property type="entry name" value="ZF_RING_2"/>
    <property type="match status" value="1"/>
</dbReference>
<evidence type="ECO:0000256" key="3">
    <source>
        <dbReference type="ARBA" id="ARBA00022723"/>
    </source>
</evidence>
<feature type="region of interest" description="Disordered" evidence="11">
    <location>
        <begin position="1094"/>
        <end position="1118"/>
    </location>
</feature>
<evidence type="ECO:0000256" key="5">
    <source>
        <dbReference type="ARBA" id="ARBA00022771"/>
    </source>
</evidence>
<evidence type="ECO:0000259" key="13">
    <source>
        <dbReference type="PROSITE" id="PS50089"/>
    </source>
</evidence>
<evidence type="ECO:0000256" key="10">
    <source>
        <dbReference type="PROSITE-ProRule" id="PRU00175"/>
    </source>
</evidence>
<dbReference type="CDD" id="cd06008">
    <property type="entry name" value="NF-X1-zinc-finger"/>
    <property type="match status" value="7"/>
</dbReference>
<feature type="domain" description="PHD-type" evidence="12">
    <location>
        <begin position="206"/>
        <end position="267"/>
    </location>
</feature>
<protein>
    <recommendedName>
        <fullName evidence="16">NF-X1-type zinc finger protein NFXL1</fullName>
    </recommendedName>
</protein>
<keyword evidence="7" id="KW-0805">Transcription regulation</keyword>
<dbReference type="InterPro" id="IPR056234">
    <property type="entry name" value="RRM_NFXL1"/>
</dbReference>
<evidence type="ECO:0008006" key="16">
    <source>
        <dbReference type="Google" id="ProtNLM"/>
    </source>
</evidence>
<dbReference type="PROSITE" id="PS50016">
    <property type="entry name" value="ZF_PHD_2"/>
    <property type="match status" value="1"/>
</dbReference>
<dbReference type="CDD" id="cd16492">
    <property type="entry name" value="RING-CH-C4HC3_NFX1-like"/>
    <property type="match status" value="1"/>
</dbReference>
<feature type="region of interest" description="Disordered" evidence="11">
    <location>
        <begin position="49"/>
        <end position="82"/>
    </location>
</feature>
<dbReference type="InterPro" id="IPR019787">
    <property type="entry name" value="Znf_PHD-finger"/>
</dbReference>
<dbReference type="InterPro" id="IPR034078">
    <property type="entry name" value="NFX1_fam"/>
</dbReference>
<evidence type="ECO:0000256" key="4">
    <source>
        <dbReference type="ARBA" id="ARBA00022737"/>
    </source>
</evidence>
<keyword evidence="5 10" id="KW-0863">Zinc-finger</keyword>
<keyword evidence="8" id="KW-0804">Transcription</keyword>
<dbReference type="InterPro" id="IPR000967">
    <property type="entry name" value="Znf_NFX1"/>
</dbReference>
<dbReference type="Proteomes" id="UP000824120">
    <property type="component" value="Chromosome 3"/>
</dbReference>
<comment type="subcellular location">
    <subcellularLocation>
        <location evidence="1">Nucleus</location>
    </subcellularLocation>
</comment>
<keyword evidence="6" id="KW-0862">Zinc</keyword>
<organism evidence="14 15">
    <name type="scientific">Solanum commersonii</name>
    <name type="common">Commerson's wild potato</name>
    <name type="synonym">Commerson's nightshade</name>
    <dbReference type="NCBI Taxonomy" id="4109"/>
    <lineage>
        <taxon>Eukaryota</taxon>
        <taxon>Viridiplantae</taxon>
        <taxon>Streptophyta</taxon>
        <taxon>Embryophyta</taxon>
        <taxon>Tracheophyta</taxon>
        <taxon>Spermatophyta</taxon>
        <taxon>Magnoliopsida</taxon>
        <taxon>eudicotyledons</taxon>
        <taxon>Gunneridae</taxon>
        <taxon>Pentapetalae</taxon>
        <taxon>asterids</taxon>
        <taxon>lamiids</taxon>
        <taxon>Solanales</taxon>
        <taxon>Solanaceae</taxon>
        <taxon>Solanoideae</taxon>
        <taxon>Solaneae</taxon>
        <taxon>Solanum</taxon>
    </lineage>
</organism>
<evidence type="ECO:0000256" key="8">
    <source>
        <dbReference type="ARBA" id="ARBA00023163"/>
    </source>
</evidence>
<feature type="domain" description="RING-type" evidence="13">
    <location>
        <begin position="209"/>
        <end position="265"/>
    </location>
</feature>
<keyword evidence="9" id="KW-0539">Nucleus</keyword>
<dbReference type="AlphaFoldDB" id="A0A9J6A325"/>
<dbReference type="InterPro" id="IPR001841">
    <property type="entry name" value="Znf_RING"/>
</dbReference>
<sequence>MSAVQFACSPRRFFSPIYTFHYPFFLHPSSSSPEIIQNLSLDRSIRNSSQNMSFPAQNNRRNNNSNRPRNINNNPVVQSGGARREWVARGSTPTNTVPFSAAPVTPVSTTTVVTPGFGGNGRDNDNVPVVPVNRFQNQNQTYVEPKFNRGTYGNQRGRGRGSYNHQENRMERPVREVSGRINQERVKDPNLPQLVQEIEEKLLKGNIECMICYDMVRRSAPMWSCSSCYSIFHLHCTKKWARAPTSVDTSAEKNQGFNWRCPGCQSVQLTSSRDIRYLCFCGKRQDPPSDLYLTPHSCGEPCGKKLEKELPGNGLSEEDLCPHVCVLQCHPGPCPPCKAFAPARSCPCGKEVITTRCSDRKSVLTCGQQCGKLLDCGRHRCEQTCHVGPCGHCQIVVDAYCFCKKKTESVLCGDMGVKGDIKMEDGVFSCNSVCGKKLSCGNHICRELCHPGPCGDCALLPSKVKACCCGKTSLEEERHSCLDPIPTCSKVCGKRLRCGVHRCEAVCHSGDCAPCLVPVNQRCRCGSTSRTVECYRTQAEDEQFTCDRPCGQKKNCGRHRCSERCCPLSNPKNSITGGWNPHFCSMPCEKKLRCGQHSCESLCHSGHCPPCLETIFTDLTCACGRTSIPPPLPCGTPLPSCQLPCSVSQPCGHPPTHSCHFGDCLPCAVPVAKECVGGHVISRNIPCGSKDIRCNKLCGKTRQCGLHACARTCHPSPCDVSAGPSNGSRDSCGQTCGAPRRDCRHSCTALCHPFSSCPDVRCEFPVTITCSCGRITANVPCDAGGQIVDSVFEASIIHKLPSSLQPIELNGKKVPLGQRKLTCDDECAKMEKKKVLSDAFGITPPNLEALHFGENAAVSEVLGELLRRDAKWVLSIEERCKFLVLGRSRGGVNALKVHVFCPMSKEKRDAIRLIAARWKLSVNAAGWEPKRFIAVHVTPKSKAPMRILGPKGCTVNNIAQPAVFDSLVDMDPRLVVALFDLPRDADISALVLRFGGECELVWLNDKNALAVFNDPARAATAMRRLDQGSAYCGAAVVHQSGVASAVASATNVWGVSGGVKDGGGVAALKGNPWKKAVVQEPHLRESLWDADEWSKNPTDLAAPSGWRANEAPPTASSNRWSVLEPEITSSLPRVSITIQEPVTETEVGGSVLPPKPQDVGIDDMADVVDDWDKAYD</sequence>
<dbReference type="GO" id="GO:0000977">
    <property type="term" value="F:RNA polymerase II transcription regulatory region sequence-specific DNA binding"/>
    <property type="evidence" value="ECO:0007669"/>
    <property type="project" value="TreeGrafter"/>
</dbReference>
<evidence type="ECO:0000256" key="6">
    <source>
        <dbReference type="ARBA" id="ARBA00022833"/>
    </source>
</evidence>
<dbReference type="PANTHER" id="PTHR12360:SF12">
    <property type="entry name" value="TRANSCRIPTIONAL REPRESSOR NF-X1"/>
    <property type="match status" value="1"/>
</dbReference>
<accession>A0A9J6A325</accession>
<evidence type="ECO:0000256" key="7">
    <source>
        <dbReference type="ARBA" id="ARBA00023015"/>
    </source>
</evidence>
<dbReference type="Pfam" id="PF24435">
    <property type="entry name" value="RRM_NFXL1"/>
    <property type="match status" value="1"/>
</dbReference>
<evidence type="ECO:0000313" key="14">
    <source>
        <dbReference type="EMBL" id="KAG5618832.1"/>
    </source>
</evidence>
<proteinExistence type="inferred from homology"/>
<feature type="compositionally biased region" description="Low complexity" evidence="11">
    <location>
        <begin position="58"/>
        <end position="74"/>
    </location>
</feature>
<evidence type="ECO:0000256" key="2">
    <source>
        <dbReference type="ARBA" id="ARBA00007269"/>
    </source>
</evidence>
<dbReference type="GO" id="GO:0005634">
    <property type="term" value="C:nucleus"/>
    <property type="evidence" value="ECO:0007669"/>
    <property type="project" value="UniProtKB-SubCell"/>
</dbReference>
<keyword evidence="15" id="KW-1185">Reference proteome</keyword>
<dbReference type="EMBL" id="JACXVP010000003">
    <property type="protein sequence ID" value="KAG5618832.1"/>
    <property type="molecule type" value="Genomic_DNA"/>
</dbReference>
<dbReference type="GO" id="GO:0008270">
    <property type="term" value="F:zinc ion binding"/>
    <property type="evidence" value="ECO:0007669"/>
    <property type="project" value="UniProtKB-KW"/>
</dbReference>
<gene>
    <name evidence="14" type="ORF">H5410_018656</name>
</gene>
<dbReference type="Pfam" id="PF01422">
    <property type="entry name" value="zf-NF-X1"/>
    <property type="match status" value="8"/>
</dbReference>
<evidence type="ECO:0000256" key="11">
    <source>
        <dbReference type="SAM" id="MobiDB-lite"/>
    </source>
</evidence>
<dbReference type="PANTHER" id="PTHR12360">
    <property type="entry name" value="NUCLEAR TRANSCRIPTION FACTOR, X-BOX BINDING 1 NFX1"/>
    <property type="match status" value="1"/>
</dbReference>
<keyword evidence="4" id="KW-0677">Repeat</keyword>
<dbReference type="OrthoDB" id="6512771at2759"/>
<feature type="region of interest" description="Disordered" evidence="11">
    <location>
        <begin position="146"/>
        <end position="173"/>
    </location>
</feature>
<evidence type="ECO:0000259" key="12">
    <source>
        <dbReference type="PROSITE" id="PS50016"/>
    </source>
</evidence>
<reference evidence="14 15" key="1">
    <citation type="submission" date="2020-09" db="EMBL/GenBank/DDBJ databases">
        <title>De no assembly of potato wild relative species, Solanum commersonii.</title>
        <authorList>
            <person name="Cho K."/>
        </authorList>
    </citation>
    <scope>NUCLEOTIDE SEQUENCE [LARGE SCALE GENOMIC DNA]</scope>
    <source>
        <strain evidence="14">LZ3.2</strain>
        <tissue evidence="14">Leaf</tissue>
    </source>
</reference>
<evidence type="ECO:0000256" key="1">
    <source>
        <dbReference type="ARBA" id="ARBA00004123"/>
    </source>
</evidence>
<dbReference type="SUPFAM" id="SSF57850">
    <property type="entry name" value="RING/U-box"/>
    <property type="match status" value="1"/>
</dbReference>
<name>A0A9J6A325_SOLCO</name>
<feature type="region of interest" description="Disordered" evidence="11">
    <location>
        <begin position="1140"/>
        <end position="1164"/>
    </location>
</feature>
<keyword evidence="3" id="KW-0479">Metal-binding</keyword>
<evidence type="ECO:0000313" key="15">
    <source>
        <dbReference type="Proteomes" id="UP000824120"/>
    </source>
</evidence>
<dbReference type="GO" id="GO:0000981">
    <property type="term" value="F:DNA-binding transcription factor activity, RNA polymerase II-specific"/>
    <property type="evidence" value="ECO:0007669"/>
    <property type="project" value="TreeGrafter"/>
</dbReference>
<evidence type="ECO:0000256" key="9">
    <source>
        <dbReference type="ARBA" id="ARBA00023242"/>
    </source>
</evidence>